<organism evidence="1 2">
    <name type="scientific">Caerostris extrusa</name>
    <name type="common">Bark spider</name>
    <name type="synonym">Caerostris bankana</name>
    <dbReference type="NCBI Taxonomy" id="172846"/>
    <lineage>
        <taxon>Eukaryota</taxon>
        <taxon>Metazoa</taxon>
        <taxon>Ecdysozoa</taxon>
        <taxon>Arthropoda</taxon>
        <taxon>Chelicerata</taxon>
        <taxon>Arachnida</taxon>
        <taxon>Araneae</taxon>
        <taxon>Araneomorphae</taxon>
        <taxon>Entelegynae</taxon>
        <taxon>Araneoidea</taxon>
        <taxon>Araneidae</taxon>
        <taxon>Caerostris</taxon>
    </lineage>
</organism>
<gene>
    <name evidence="1" type="primary">AVEN_261773_1</name>
    <name evidence="1" type="ORF">CEXT_25951</name>
</gene>
<comment type="caution">
    <text evidence="1">The sequence shown here is derived from an EMBL/GenBank/DDBJ whole genome shotgun (WGS) entry which is preliminary data.</text>
</comment>
<accession>A0AAV4QZC4</accession>
<proteinExistence type="predicted"/>
<protein>
    <submittedName>
        <fullName evidence="1">Uncharacterized protein</fullName>
    </submittedName>
</protein>
<keyword evidence="2" id="KW-1185">Reference proteome</keyword>
<evidence type="ECO:0000313" key="1">
    <source>
        <dbReference type="EMBL" id="GIY15383.1"/>
    </source>
</evidence>
<evidence type="ECO:0000313" key="2">
    <source>
        <dbReference type="Proteomes" id="UP001054945"/>
    </source>
</evidence>
<dbReference type="SUPFAM" id="SSF64484">
    <property type="entry name" value="beta and beta-prime subunits of DNA dependent RNA-polymerase"/>
    <property type="match status" value="1"/>
</dbReference>
<name>A0AAV4QZC4_CAEEX</name>
<dbReference type="AlphaFoldDB" id="A0AAV4QZC4"/>
<dbReference type="Proteomes" id="UP001054945">
    <property type="component" value="Unassembled WGS sequence"/>
</dbReference>
<sequence length="331" mass="38652">MNSVGHELFQYVQRERPDVYETILNLIQPHRIESVIRLFQLHLKSSVSNIDIFNKYKENIPNFILAFIKAIVKRFPQPGDPFGIYLTCRITKSDTQTTLDSKHLQSSLYDGPSSYNVDKHLKFCLNKFSNQSQIFELAIRHQYAAVFLRDSKPESLLQRLSDACILERDPQCTRVLYRSARDLLLLLRRLDTRDVVAFSDIRYIFQKCGIVCHFFNMVEILYKQYFTNDASVHERDVLTIVKYQCRTGKPLPLTREGLAKNKERSPIEVLSFEAPKKNYVRLSVGPEREKWYNVDTSADKIFFGQQFNEGTGYKFALMPKESKPYNSLECC</sequence>
<reference evidence="1 2" key="1">
    <citation type="submission" date="2021-06" db="EMBL/GenBank/DDBJ databases">
        <title>Caerostris extrusa draft genome.</title>
        <authorList>
            <person name="Kono N."/>
            <person name="Arakawa K."/>
        </authorList>
    </citation>
    <scope>NUCLEOTIDE SEQUENCE [LARGE SCALE GENOMIC DNA]</scope>
</reference>
<dbReference type="EMBL" id="BPLR01007230">
    <property type="protein sequence ID" value="GIY15383.1"/>
    <property type="molecule type" value="Genomic_DNA"/>
</dbReference>